<gene>
    <name evidence="1" type="ORF">BDR25DRAFT_237714</name>
</gene>
<comment type="caution">
    <text evidence="1">The sequence shown here is derived from an EMBL/GenBank/DDBJ whole genome shotgun (WGS) entry which is preliminary data.</text>
</comment>
<accession>A0ACB6QGW0</accession>
<proteinExistence type="predicted"/>
<keyword evidence="2" id="KW-1185">Reference proteome</keyword>
<evidence type="ECO:0000313" key="2">
    <source>
        <dbReference type="Proteomes" id="UP000799755"/>
    </source>
</evidence>
<sequence>MSFISRQKPPVLFALRSSNAFTLTAICLAAFTDGFLYAVVVPVLPFSLENQSGIPERDIQKWSSYLLTAFGGALSALAGWIANRGSSRRMPFLLGLLLQAFSTSLFLVSPRVEILLVARALQGLSSAVVYSVGLALLVDIVGMDEIGRNAGYFLSSANMGVMVSPLAGGILYARAGYCAVAIMMVSLVVVDILLRLVMIEKSVAAKWEQDEDEESDLHRAILAGSQIYGLIDDQRHQVKTNTPTMLRILMSLRALADLYAVFVSYTLLAAFDAGLGVFVKERFHWGSSAAGAIFLAIALPSLLSPVGGSLSDKYGPKWIAVMGFGVAATALFTIGFIEKPSFWGLSSLYALLMLIGSSIAFILPCVADDLTQIAQTLSSPFSGYPSGRGMYAQSFALFNCGIAGGRVIGPLWVSAASRFGWQVVTALMGGLALSACVSIAMFHKDASEAEQETDTIAE</sequence>
<evidence type="ECO:0000313" key="1">
    <source>
        <dbReference type="EMBL" id="KAF2466259.1"/>
    </source>
</evidence>
<protein>
    <submittedName>
        <fullName evidence="1">MFS general substrate transporter</fullName>
    </submittedName>
</protein>
<organism evidence="1 2">
    <name type="scientific">Lindgomyces ingoldianus</name>
    <dbReference type="NCBI Taxonomy" id="673940"/>
    <lineage>
        <taxon>Eukaryota</taxon>
        <taxon>Fungi</taxon>
        <taxon>Dikarya</taxon>
        <taxon>Ascomycota</taxon>
        <taxon>Pezizomycotina</taxon>
        <taxon>Dothideomycetes</taxon>
        <taxon>Pleosporomycetidae</taxon>
        <taxon>Pleosporales</taxon>
        <taxon>Lindgomycetaceae</taxon>
        <taxon>Lindgomyces</taxon>
    </lineage>
</organism>
<dbReference type="Proteomes" id="UP000799755">
    <property type="component" value="Unassembled WGS sequence"/>
</dbReference>
<dbReference type="EMBL" id="MU003525">
    <property type="protein sequence ID" value="KAF2466259.1"/>
    <property type="molecule type" value="Genomic_DNA"/>
</dbReference>
<name>A0ACB6QGW0_9PLEO</name>
<reference evidence="1" key="1">
    <citation type="journal article" date="2020" name="Stud. Mycol.">
        <title>101 Dothideomycetes genomes: a test case for predicting lifestyles and emergence of pathogens.</title>
        <authorList>
            <person name="Haridas S."/>
            <person name="Albert R."/>
            <person name="Binder M."/>
            <person name="Bloem J."/>
            <person name="Labutti K."/>
            <person name="Salamov A."/>
            <person name="Andreopoulos B."/>
            <person name="Baker S."/>
            <person name="Barry K."/>
            <person name="Bills G."/>
            <person name="Bluhm B."/>
            <person name="Cannon C."/>
            <person name="Castanera R."/>
            <person name="Culley D."/>
            <person name="Daum C."/>
            <person name="Ezra D."/>
            <person name="Gonzalez J."/>
            <person name="Henrissat B."/>
            <person name="Kuo A."/>
            <person name="Liang C."/>
            <person name="Lipzen A."/>
            <person name="Lutzoni F."/>
            <person name="Magnuson J."/>
            <person name="Mondo S."/>
            <person name="Nolan M."/>
            <person name="Ohm R."/>
            <person name="Pangilinan J."/>
            <person name="Park H.-J."/>
            <person name="Ramirez L."/>
            <person name="Alfaro M."/>
            <person name="Sun H."/>
            <person name="Tritt A."/>
            <person name="Yoshinaga Y."/>
            <person name="Zwiers L.-H."/>
            <person name="Turgeon B."/>
            <person name="Goodwin S."/>
            <person name="Spatafora J."/>
            <person name="Crous P."/>
            <person name="Grigoriev I."/>
        </authorList>
    </citation>
    <scope>NUCLEOTIDE SEQUENCE</scope>
    <source>
        <strain evidence="1">ATCC 200398</strain>
    </source>
</reference>